<name>A0A7C4D0R9_9CREN</name>
<comment type="caution">
    <text evidence="1">The sequence shown here is derived from an EMBL/GenBank/DDBJ whole genome shotgun (WGS) entry which is preliminary data.</text>
</comment>
<proteinExistence type="predicted"/>
<evidence type="ECO:0000313" key="1">
    <source>
        <dbReference type="EMBL" id="HGM07088.1"/>
    </source>
</evidence>
<protein>
    <submittedName>
        <fullName evidence="1">Uncharacterized protein</fullName>
    </submittedName>
</protein>
<gene>
    <name evidence="1" type="ORF">ENU31_01575</name>
</gene>
<sequence length="108" mass="12331">MKVSVIELTSFEDMILFLYSRLTTMNINSALLCNTRNCFTIITASDQQIFVISSPPPQEQRCRYSYLDDYGKVKCSDTPLPGRPTIFILQVKEIKEKESLVEALTSSR</sequence>
<accession>A0A7C4D0R9</accession>
<dbReference type="EMBL" id="DTCA01000052">
    <property type="protein sequence ID" value="HGM07088.1"/>
    <property type="molecule type" value="Genomic_DNA"/>
</dbReference>
<reference evidence="1" key="1">
    <citation type="journal article" date="2020" name="mSystems">
        <title>Genome- and Community-Level Interaction Insights into Carbon Utilization and Element Cycling Functions of Hydrothermarchaeota in Hydrothermal Sediment.</title>
        <authorList>
            <person name="Zhou Z."/>
            <person name="Liu Y."/>
            <person name="Xu W."/>
            <person name="Pan J."/>
            <person name="Luo Z.H."/>
            <person name="Li M."/>
        </authorList>
    </citation>
    <scope>NUCLEOTIDE SEQUENCE [LARGE SCALE GENOMIC DNA]</scope>
    <source>
        <strain evidence="1">SpSt-658</strain>
    </source>
</reference>
<organism evidence="1">
    <name type="scientific">Ignisphaera aggregans</name>
    <dbReference type="NCBI Taxonomy" id="334771"/>
    <lineage>
        <taxon>Archaea</taxon>
        <taxon>Thermoproteota</taxon>
        <taxon>Thermoprotei</taxon>
        <taxon>Desulfurococcales</taxon>
        <taxon>Desulfurococcaceae</taxon>
        <taxon>Ignisphaera</taxon>
    </lineage>
</organism>
<dbReference type="AlphaFoldDB" id="A0A7C4D0R9"/>